<dbReference type="PANTHER" id="PTHR11219:SF9">
    <property type="entry name" value="TENEURIN-4"/>
    <property type="match status" value="1"/>
</dbReference>
<evidence type="ECO:0000256" key="3">
    <source>
        <dbReference type="ARBA" id="ARBA00023157"/>
    </source>
</evidence>
<dbReference type="EMBL" id="JAMKFB020000015">
    <property type="protein sequence ID" value="KAL0173938.1"/>
    <property type="molecule type" value="Genomic_DNA"/>
</dbReference>
<evidence type="ECO:0000256" key="1">
    <source>
        <dbReference type="ARBA" id="ARBA00022536"/>
    </source>
</evidence>
<organism evidence="5 6">
    <name type="scientific">Cirrhinus mrigala</name>
    <name type="common">Mrigala</name>
    <dbReference type="NCBI Taxonomy" id="683832"/>
    <lineage>
        <taxon>Eukaryota</taxon>
        <taxon>Metazoa</taxon>
        <taxon>Chordata</taxon>
        <taxon>Craniata</taxon>
        <taxon>Vertebrata</taxon>
        <taxon>Euteleostomi</taxon>
        <taxon>Actinopterygii</taxon>
        <taxon>Neopterygii</taxon>
        <taxon>Teleostei</taxon>
        <taxon>Ostariophysi</taxon>
        <taxon>Cypriniformes</taxon>
        <taxon>Cyprinidae</taxon>
        <taxon>Labeoninae</taxon>
        <taxon>Labeonini</taxon>
        <taxon>Cirrhinus</taxon>
    </lineage>
</organism>
<keyword evidence="2" id="KW-0677">Repeat</keyword>
<keyword evidence="3" id="KW-1015">Disulfide bond</keyword>
<proteinExistence type="predicted"/>
<protein>
    <recommendedName>
        <fullName evidence="4">Teneurin TTR-like domain-containing protein</fullName>
    </recommendedName>
</protein>
<dbReference type="InterPro" id="IPR051216">
    <property type="entry name" value="Teneurin"/>
</dbReference>
<accession>A0ABD0PIN8</accession>
<evidence type="ECO:0000259" key="4">
    <source>
        <dbReference type="Pfam" id="PF25020"/>
    </source>
</evidence>
<feature type="non-terminal residue" evidence="5">
    <location>
        <position position="90"/>
    </location>
</feature>
<sequence length="90" mass="10082">MSNQTCSLCFSFDLVSNGGVAVALRFERAPFITQEHTLWLPWGRFFVMDTIVMRHEVNDIPSCDLSSFTRPMPIVLPAPLTAGNIVPEIQ</sequence>
<reference evidence="5 6" key="1">
    <citation type="submission" date="2024-05" db="EMBL/GenBank/DDBJ databases">
        <title>Genome sequencing and assembly of Indian major carp, Cirrhinus mrigala (Hamilton, 1822).</title>
        <authorList>
            <person name="Mohindra V."/>
            <person name="Chowdhury L.M."/>
            <person name="Lal K."/>
            <person name="Jena J.K."/>
        </authorList>
    </citation>
    <scope>NUCLEOTIDE SEQUENCE [LARGE SCALE GENOMIC DNA]</scope>
    <source>
        <strain evidence="5">CM1030</strain>
        <tissue evidence="5">Blood</tissue>
    </source>
</reference>
<evidence type="ECO:0000313" key="6">
    <source>
        <dbReference type="Proteomes" id="UP001529510"/>
    </source>
</evidence>
<dbReference type="InterPro" id="IPR056820">
    <property type="entry name" value="TEN_TTR-like"/>
</dbReference>
<evidence type="ECO:0000256" key="2">
    <source>
        <dbReference type="ARBA" id="ARBA00022737"/>
    </source>
</evidence>
<feature type="domain" description="Teneurin TTR-like" evidence="4">
    <location>
        <begin position="11"/>
        <end position="53"/>
    </location>
</feature>
<keyword evidence="6" id="KW-1185">Reference proteome</keyword>
<dbReference type="PANTHER" id="PTHR11219">
    <property type="entry name" value="TENEURIN AND N-ACETYLGLUCOSAMINE-1-PHOSPHODIESTER ALPHA-N-ACETYLGLUCOSAMINIDASE"/>
    <property type="match status" value="1"/>
</dbReference>
<dbReference type="AlphaFoldDB" id="A0ABD0PIN8"/>
<dbReference type="Proteomes" id="UP001529510">
    <property type="component" value="Unassembled WGS sequence"/>
</dbReference>
<name>A0ABD0PIN8_CIRMR</name>
<evidence type="ECO:0000313" key="5">
    <source>
        <dbReference type="EMBL" id="KAL0173938.1"/>
    </source>
</evidence>
<keyword evidence="1" id="KW-0245">EGF-like domain</keyword>
<gene>
    <name evidence="5" type="ORF">M9458_029906</name>
</gene>
<dbReference type="Pfam" id="PF25020">
    <property type="entry name" value="TTR_TEN1-4"/>
    <property type="match status" value="1"/>
</dbReference>
<comment type="caution">
    <text evidence="5">The sequence shown here is derived from an EMBL/GenBank/DDBJ whole genome shotgun (WGS) entry which is preliminary data.</text>
</comment>